<organism evidence="1 2">
    <name type="scientific">Lipomyces kononenkoae</name>
    <name type="common">Yeast</name>
    <dbReference type="NCBI Taxonomy" id="34357"/>
    <lineage>
        <taxon>Eukaryota</taxon>
        <taxon>Fungi</taxon>
        <taxon>Dikarya</taxon>
        <taxon>Ascomycota</taxon>
        <taxon>Saccharomycotina</taxon>
        <taxon>Lipomycetes</taxon>
        <taxon>Lipomycetales</taxon>
        <taxon>Lipomycetaceae</taxon>
        <taxon>Lipomyces</taxon>
    </lineage>
</organism>
<evidence type="ECO:0000313" key="1">
    <source>
        <dbReference type="EMBL" id="KAK9234311.1"/>
    </source>
</evidence>
<dbReference type="EMBL" id="MU971489">
    <property type="protein sequence ID" value="KAK9234311.1"/>
    <property type="molecule type" value="Genomic_DNA"/>
</dbReference>
<comment type="caution">
    <text evidence="1">The sequence shown here is derived from an EMBL/GenBank/DDBJ whole genome shotgun (WGS) entry which is preliminary data.</text>
</comment>
<protein>
    <submittedName>
        <fullName evidence="1">Uncharacterized protein</fullName>
    </submittedName>
</protein>
<accession>A0ACC3SRP9</accession>
<evidence type="ECO:0000313" key="2">
    <source>
        <dbReference type="Proteomes" id="UP001433508"/>
    </source>
</evidence>
<keyword evidence="2" id="KW-1185">Reference proteome</keyword>
<gene>
    <name evidence="1" type="ORF">V1525DRAFT_452754</name>
</gene>
<dbReference type="Proteomes" id="UP001433508">
    <property type="component" value="Unassembled WGS sequence"/>
</dbReference>
<name>A0ACC3SRP9_LIPKO</name>
<sequence length="350" mass="35358">MGRLILVLSLLFVCLCGHVLGASSSSSESSVSTSVASSIRSTTSATATSTTDMSSSSTTSETQSSATSSATTSSPGSTTSSFSALPAITITNSNSLNDGSNTGTALPTILISTTASSTITYPTPIIPVTSNNPFSTTSNAPEGTVFIAVGSVIGGIALAVLGWRGLVAYSLHKSLKSSNAAYVSEPKGTSSGRGGFFSSKRQNSAGFYATGAGSSMSLDQLTSSGRAVNTARPISAYEDIGIPRNGPSFNTSTFYSPTAGAMGMSAPMANAVSGATTNRSSTYLPSGYYGVNHGAASSASLSARYSSVPQNQRAPSPGAFISTESSLAVPQHGQRVPTAYLDDLLDIDRS</sequence>
<proteinExistence type="predicted"/>
<reference evidence="2" key="1">
    <citation type="journal article" date="2024" name="Front. Bioeng. Biotechnol.">
        <title>Genome-scale model development and genomic sequencing of the oleaginous clade Lipomyces.</title>
        <authorList>
            <person name="Czajka J.J."/>
            <person name="Han Y."/>
            <person name="Kim J."/>
            <person name="Mondo S.J."/>
            <person name="Hofstad B.A."/>
            <person name="Robles A."/>
            <person name="Haridas S."/>
            <person name="Riley R."/>
            <person name="LaButti K."/>
            <person name="Pangilinan J."/>
            <person name="Andreopoulos W."/>
            <person name="Lipzen A."/>
            <person name="Yan J."/>
            <person name="Wang M."/>
            <person name="Ng V."/>
            <person name="Grigoriev I.V."/>
            <person name="Spatafora J.W."/>
            <person name="Magnuson J.K."/>
            <person name="Baker S.E."/>
            <person name="Pomraning K.R."/>
        </authorList>
    </citation>
    <scope>NUCLEOTIDE SEQUENCE [LARGE SCALE GENOMIC DNA]</scope>
    <source>
        <strain evidence="2">CBS 7786</strain>
    </source>
</reference>